<sequence length="90" mass="8983">MVAIAFVLVMIVAASRVQAAADLWAALNPGYLGGLVLGALCLLALPTLVAWALAIILGPGIALGADTRVDIAGVDVGVLPAFPPLAILPD</sequence>
<dbReference type="Proteomes" id="UP000282515">
    <property type="component" value="Unassembled WGS sequence"/>
</dbReference>
<dbReference type="AlphaFoldDB" id="A0A3L8P917"/>
<keyword evidence="1" id="KW-0472">Membrane</keyword>
<evidence type="ECO:0000313" key="4">
    <source>
        <dbReference type="Proteomes" id="UP000282515"/>
    </source>
</evidence>
<evidence type="ECO:0000256" key="1">
    <source>
        <dbReference type="SAM" id="Phobius"/>
    </source>
</evidence>
<feature type="signal peptide" evidence="2">
    <location>
        <begin position="1"/>
        <end position="19"/>
    </location>
</feature>
<evidence type="ECO:0000313" key="3">
    <source>
        <dbReference type="EMBL" id="RLV51339.1"/>
    </source>
</evidence>
<keyword evidence="1" id="KW-0812">Transmembrane</keyword>
<evidence type="ECO:0000256" key="2">
    <source>
        <dbReference type="SAM" id="SignalP"/>
    </source>
</evidence>
<proteinExistence type="predicted"/>
<dbReference type="EMBL" id="RDBF01000284">
    <property type="protein sequence ID" value="RLV51339.1"/>
    <property type="molecule type" value="Genomic_DNA"/>
</dbReference>
<feature type="non-terminal residue" evidence="3">
    <location>
        <position position="90"/>
    </location>
</feature>
<keyword evidence="1" id="KW-1133">Transmembrane helix</keyword>
<feature type="transmembrane region" description="Helical" evidence="1">
    <location>
        <begin position="35"/>
        <end position="58"/>
    </location>
</feature>
<keyword evidence="4" id="KW-1185">Reference proteome</keyword>
<protein>
    <submittedName>
        <fullName evidence="3">Uncharacterized protein</fullName>
    </submittedName>
</protein>
<dbReference type="Pfam" id="PF19877">
    <property type="entry name" value="DUF6350"/>
    <property type="match status" value="1"/>
</dbReference>
<gene>
    <name evidence="3" type="ORF">D9V41_17365</name>
</gene>
<name>A0A3L8P917_9ACTN</name>
<accession>A0A3L8P917</accession>
<reference evidence="3 4" key="1">
    <citation type="submission" date="2018-10" db="EMBL/GenBank/DDBJ databases">
        <title>Aeromicrobium sp. 9W16Y-2 whole genome shotgun sequence.</title>
        <authorList>
            <person name="Li F."/>
        </authorList>
    </citation>
    <scope>NUCLEOTIDE SEQUENCE [LARGE SCALE GENOMIC DNA]</scope>
    <source>
        <strain evidence="3 4">9W16Y-2</strain>
    </source>
</reference>
<keyword evidence="2" id="KW-0732">Signal</keyword>
<feature type="chain" id="PRO_5018245089" evidence="2">
    <location>
        <begin position="20"/>
        <end position="90"/>
    </location>
</feature>
<comment type="caution">
    <text evidence="3">The sequence shown here is derived from an EMBL/GenBank/DDBJ whole genome shotgun (WGS) entry which is preliminary data.</text>
</comment>
<dbReference type="InterPro" id="IPR045931">
    <property type="entry name" value="DUF6350"/>
</dbReference>
<organism evidence="3 4">
    <name type="scientific">Aeromicrobium phragmitis</name>
    <dbReference type="NCBI Taxonomy" id="2478914"/>
    <lineage>
        <taxon>Bacteria</taxon>
        <taxon>Bacillati</taxon>
        <taxon>Actinomycetota</taxon>
        <taxon>Actinomycetes</taxon>
        <taxon>Propionibacteriales</taxon>
        <taxon>Nocardioidaceae</taxon>
        <taxon>Aeromicrobium</taxon>
    </lineage>
</organism>